<dbReference type="Gene3D" id="3.40.720.10">
    <property type="entry name" value="Alkaline Phosphatase, subunit A"/>
    <property type="match status" value="1"/>
</dbReference>
<sequence>MKKLNYKKVYMLFIALFIGLNIINTYFLTVKHLNRYIEPFLHTFFGEINQILGNFVILFLVVVIVSLIFKNAKSRIKTLIWTTFGLNFFLYALSVFNLYYGTAFSRNAIVLLKNPADGFAFGVVIETLLELITYYRILLFLPFIILMTLYILSDKASLSNYKFKFQIKRLTISLLAMASIFLFSLNTYLRLYQESAPVQSMNSTFAVQNLGVYPYYLSELIGIEFDLDYEEILDISDDQDLISLVQSYNKNQESYINFFDNKTYSNRLMVDEAVDSLYVDPNLSTSNDLTGIFKDKNLVLIHLESLNQFLLDHPAIGQNFTFLKDLFKESFVLNNVYTNVGMGVSSDGELSILTGLNPVGDETLYWEYNDMNYDLTSLVKYFNELDYYTEAIHGDRETFYNRDVVYPELLTFDEFYAIEDFIEDGYVVEDGYLFNETENLVHHSPWISDFHLADYTSQVGSSLLSNSEQFFLFPITMMGHTPFDFDPYGGLRETDFPQYANLIQKITLRYINYSKYYNDSIQRFFMDEFGGDQTLDDTVYVFYSDHGSGIKNGDLSILFDQELSSLEERRMLQQITVFIYAPSNDEYVDYGDYQIRKGLLTGEQDLVRSQVDVYRTIVELFDLPVGQDSYFGVHAMSTEPTFALDNRITDVILDDYIYSMRNRYAIFPNDESVSSETYDYILRYKILSDYLLSEADLQTKINELIKDDD</sequence>
<evidence type="ECO:0000313" key="9">
    <source>
        <dbReference type="Proteomes" id="UP000620133"/>
    </source>
</evidence>
<dbReference type="Gene3D" id="3.30.1120.170">
    <property type="match status" value="1"/>
</dbReference>
<dbReference type="Proteomes" id="UP000620133">
    <property type="component" value="Chromosome"/>
</dbReference>
<organism evidence="8 9">
    <name type="scientific">Mariniplasma anaerobium</name>
    <dbReference type="NCBI Taxonomy" id="2735436"/>
    <lineage>
        <taxon>Bacteria</taxon>
        <taxon>Bacillati</taxon>
        <taxon>Mycoplasmatota</taxon>
        <taxon>Mollicutes</taxon>
        <taxon>Acholeplasmatales</taxon>
        <taxon>Acholeplasmataceae</taxon>
        <taxon>Mariniplasma</taxon>
    </lineage>
</organism>
<name>A0A7U9XUR2_9MOLU</name>
<dbReference type="EMBL" id="AP024412">
    <property type="protein sequence ID" value="BCR35117.1"/>
    <property type="molecule type" value="Genomic_DNA"/>
</dbReference>
<protein>
    <submittedName>
        <fullName evidence="8">Phosphoglycerol transferase</fullName>
    </submittedName>
</protein>
<accession>A0A7U9XUR2</accession>
<proteinExistence type="predicted"/>
<evidence type="ECO:0000256" key="3">
    <source>
        <dbReference type="ARBA" id="ARBA00022475"/>
    </source>
</evidence>
<dbReference type="AlphaFoldDB" id="A0A7U9XUR2"/>
<dbReference type="Pfam" id="PF00884">
    <property type="entry name" value="Sulfatase"/>
    <property type="match status" value="1"/>
</dbReference>
<dbReference type="GO" id="GO:0016740">
    <property type="term" value="F:transferase activity"/>
    <property type="evidence" value="ECO:0007669"/>
    <property type="project" value="UniProtKB-KW"/>
</dbReference>
<dbReference type="GO" id="GO:0005886">
    <property type="term" value="C:plasma membrane"/>
    <property type="evidence" value="ECO:0007669"/>
    <property type="project" value="UniProtKB-SubCell"/>
</dbReference>
<comment type="subcellular location">
    <subcellularLocation>
        <location evidence="1">Cell membrane</location>
        <topology evidence="1">Multi-pass membrane protein</topology>
    </subcellularLocation>
</comment>
<keyword evidence="9" id="KW-1185">Reference proteome</keyword>
<evidence type="ECO:0000256" key="6">
    <source>
        <dbReference type="ARBA" id="ARBA00023136"/>
    </source>
</evidence>
<evidence type="ECO:0000256" key="2">
    <source>
        <dbReference type="ARBA" id="ARBA00004936"/>
    </source>
</evidence>
<dbReference type="KEGG" id="manr:MPAN_000100"/>
<dbReference type="InterPro" id="IPR017850">
    <property type="entry name" value="Alkaline_phosphatase_core_sf"/>
</dbReference>
<dbReference type="InterPro" id="IPR050448">
    <property type="entry name" value="OpgB/LTA_synthase_biosynth"/>
</dbReference>
<keyword evidence="8" id="KW-0808">Transferase</keyword>
<dbReference type="CDD" id="cd16015">
    <property type="entry name" value="LTA_synthase"/>
    <property type="match status" value="1"/>
</dbReference>
<dbReference type="SUPFAM" id="SSF53649">
    <property type="entry name" value="Alkaline phosphatase-like"/>
    <property type="match status" value="1"/>
</dbReference>
<evidence type="ECO:0000256" key="1">
    <source>
        <dbReference type="ARBA" id="ARBA00004651"/>
    </source>
</evidence>
<comment type="pathway">
    <text evidence="2">Cell wall biogenesis; lipoteichoic acid biosynthesis.</text>
</comment>
<dbReference type="RefSeq" id="WP_176238993.1">
    <property type="nucleotide sequence ID" value="NZ_AP024412.1"/>
</dbReference>
<keyword evidence="5" id="KW-1133">Transmembrane helix</keyword>
<evidence type="ECO:0000259" key="7">
    <source>
        <dbReference type="Pfam" id="PF00884"/>
    </source>
</evidence>
<dbReference type="PANTHER" id="PTHR47371">
    <property type="entry name" value="LIPOTEICHOIC ACID SYNTHASE"/>
    <property type="match status" value="1"/>
</dbReference>
<evidence type="ECO:0000313" key="8">
    <source>
        <dbReference type="EMBL" id="BCR35117.1"/>
    </source>
</evidence>
<dbReference type="InterPro" id="IPR000917">
    <property type="entry name" value="Sulfatase_N"/>
</dbReference>
<reference evidence="8" key="1">
    <citation type="submission" date="2021-01" db="EMBL/GenBank/DDBJ databases">
        <title>Draft genome sequence of Acholeplasmataceae bacterium strain Mahy22.</title>
        <authorList>
            <person name="Watanabe M."/>
            <person name="Kojima H."/>
            <person name="Fukui M."/>
        </authorList>
    </citation>
    <scope>NUCLEOTIDE SEQUENCE</scope>
    <source>
        <strain evidence="8">Mahy22</strain>
    </source>
</reference>
<keyword evidence="3" id="KW-1003">Cell membrane</keyword>
<keyword evidence="6" id="KW-0472">Membrane</keyword>
<evidence type="ECO:0000256" key="5">
    <source>
        <dbReference type="ARBA" id="ARBA00022989"/>
    </source>
</evidence>
<evidence type="ECO:0000256" key="4">
    <source>
        <dbReference type="ARBA" id="ARBA00022692"/>
    </source>
</evidence>
<feature type="domain" description="Sulfatase N-terminal" evidence="7">
    <location>
        <begin position="296"/>
        <end position="559"/>
    </location>
</feature>
<keyword evidence="4" id="KW-0812">Transmembrane</keyword>
<gene>
    <name evidence="8" type="ORF">MPAN_000100</name>
</gene>
<dbReference type="PANTHER" id="PTHR47371:SF3">
    <property type="entry name" value="PHOSPHOGLYCEROL TRANSFERASE I"/>
    <property type="match status" value="1"/>
</dbReference>